<dbReference type="Gene3D" id="3.90.1170.50">
    <property type="entry name" value="Aldehyde oxidase/xanthine dehydrogenase, a/b hammerhead"/>
    <property type="match status" value="1"/>
</dbReference>
<dbReference type="RefSeq" id="WP_150999618.1">
    <property type="nucleotide sequence ID" value="NZ_VZZK01000007.1"/>
</dbReference>
<dbReference type="InterPro" id="IPR000674">
    <property type="entry name" value="Ald_Oxase/Xan_DH_a/b"/>
</dbReference>
<dbReference type="Proteomes" id="UP000474159">
    <property type="component" value="Unassembled WGS sequence"/>
</dbReference>
<dbReference type="EMBL" id="VZZK01000007">
    <property type="protein sequence ID" value="KAB1079867.1"/>
    <property type="molecule type" value="Genomic_DNA"/>
</dbReference>
<feature type="domain" description="Aldehyde oxidase/xanthine dehydrogenase a/b hammerhead" evidence="3">
    <location>
        <begin position="29"/>
        <end position="138"/>
    </location>
</feature>
<keyword evidence="2" id="KW-0560">Oxidoreductase</keyword>
<sequence>MSDTIPPDGVLAEGVGARLPRKEDDRLMRGRGQYVGDLRLPGLQDVAFVRSPLAHARIRAIHVPEAYRDRVFTAADLDGVEPIRAVSGLPGFKVSEQPVLATGKVRQVGELVAFCLAPSRAEAEDIAASIVLDLEELPAVHDMLAARTPGSALVHEHWGDNVFLETLVDVNIGAALDAPIRVTRTISTGRQCMAPIEGRGTVVHLDHRLDQLVVHTASQMPHIVRNGLSECLRIEQGRIRIVSPDVGGGFGYKAILLAEEICLGWLALRCGHPVRWLEDRREHLTANANCREHHYRITAYAERDGRLRGIDCEATVDSGAYSAYPFSACLEAAQVASILPGPYDFPSYRCRTWSVATNKCPILPYRGVARTGVCFALELVLDAVAAEAGLEPWIVREKNLVRPERMPFDNITNKHFDSGDYPQALARVLAAIDVAALRARQQAGEPDGRRIGLGLSIYCEQAAHGTSVYSGWGIPMVPGHEQAGARLTPDGGLELRIGAHSHGQGLETTLAQVAHEILGVPVARTRLVHGDTAMTPYSTGSWGSRVMVMAGGAVAAACNALRDRALRIGAHLLQVDPAACRFEAGRVIGPAGDVSLSEIARTWYRRPQDLAPDVDPGGLEVTAGYKPQRDSGTFSYAAHAALVAVDPDLGAVEILDYCIVEDGGVLVNPLVVDGQIYGGLAQGIGTALYEEMTFDGRGQPLASTFADYLLPGAAEVPEPRIEHMETPSPYTQFGVKGIGEGGAIAPPAAIANAINDALRPLGVEMRHSPVSPRRIVEAVLAARASGTADKAGAVKREAA</sequence>
<protein>
    <submittedName>
        <fullName evidence="4">Xanthine dehydrogenase family protein</fullName>
    </submittedName>
</protein>
<evidence type="ECO:0000256" key="1">
    <source>
        <dbReference type="ARBA" id="ARBA00022505"/>
    </source>
</evidence>
<evidence type="ECO:0000256" key="2">
    <source>
        <dbReference type="ARBA" id="ARBA00023002"/>
    </source>
</evidence>
<dbReference type="Gene3D" id="3.30.365.10">
    <property type="entry name" value="Aldehyde oxidase/xanthine dehydrogenase, molybdopterin binding domain"/>
    <property type="match status" value="4"/>
</dbReference>
<evidence type="ECO:0000259" key="3">
    <source>
        <dbReference type="SMART" id="SM01008"/>
    </source>
</evidence>
<name>A0A6L3T075_9HYPH</name>
<dbReference type="Pfam" id="PF01315">
    <property type="entry name" value="Ald_Xan_dh_C"/>
    <property type="match status" value="1"/>
</dbReference>
<dbReference type="Pfam" id="PF20256">
    <property type="entry name" value="MoCoBD_2"/>
    <property type="match status" value="1"/>
</dbReference>
<dbReference type="Pfam" id="PF02738">
    <property type="entry name" value="MoCoBD_1"/>
    <property type="match status" value="1"/>
</dbReference>
<dbReference type="SUPFAM" id="SSF54665">
    <property type="entry name" value="CO dehydrogenase molybdoprotein N-domain-like"/>
    <property type="match status" value="1"/>
</dbReference>
<gene>
    <name evidence="4" type="ORF">F6X53_08900</name>
</gene>
<proteinExistence type="predicted"/>
<evidence type="ECO:0000313" key="5">
    <source>
        <dbReference type="Proteomes" id="UP000474159"/>
    </source>
</evidence>
<comment type="caution">
    <text evidence="4">The sequence shown here is derived from an EMBL/GenBank/DDBJ whole genome shotgun (WGS) entry which is preliminary data.</text>
</comment>
<keyword evidence="5" id="KW-1185">Reference proteome</keyword>
<organism evidence="4 5">
    <name type="scientific">Methylobacterium soli</name>
    <dbReference type="NCBI Taxonomy" id="553447"/>
    <lineage>
        <taxon>Bacteria</taxon>
        <taxon>Pseudomonadati</taxon>
        <taxon>Pseudomonadota</taxon>
        <taxon>Alphaproteobacteria</taxon>
        <taxon>Hyphomicrobiales</taxon>
        <taxon>Methylobacteriaceae</taxon>
        <taxon>Methylobacterium</taxon>
    </lineage>
</organism>
<dbReference type="InterPro" id="IPR016208">
    <property type="entry name" value="Ald_Oxase/xanthine_DH-like"/>
</dbReference>
<dbReference type="GO" id="GO:0016491">
    <property type="term" value="F:oxidoreductase activity"/>
    <property type="evidence" value="ECO:0007669"/>
    <property type="project" value="UniProtKB-KW"/>
</dbReference>
<dbReference type="InterPro" id="IPR008274">
    <property type="entry name" value="AldOxase/xan_DH_MoCoBD1"/>
</dbReference>
<dbReference type="AlphaFoldDB" id="A0A6L3T075"/>
<dbReference type="PANTHER" id="PTHR11908">
    <property type="entry name" value="XANTHINE DEHYDROGENASE"/>
    <property type="match status" value="1"/>
</dbReference>
<accession>A0A6L3T075</accession>
<dbReference type="InterPro" id="IPR046867">
    <property type="entry name" value="AldOxase/xan_DH_MoCoBD2"/>
</dbReference>
<keyword evidence="1" id="KW-0500">Molybdenum</keyword>
<dbReference type="InterPro" id="IPR037165">
    <property type="entry name" value="AldOxase/xan_DH_Mopterin-bd_sf"/>
</dbReference>
<dbReference type="PANTHER" id="PTHR11908:SF132">
    <property type="entry name" value="ALDEHYDE OXIDASE 1-RELATED"/>
    <property type="match status" value="1"/>
</dbReference>
<dbReference type="InterPro" id="IPR036856">
    <property type="entry name" value="Ald_Oxase/Xan_DH_a/b_sf"/>
</dbReference>
<dbReference type="SMART" id="SM01008">
    <property type="entry name" value="Ald_Xan_dh_C"/>
    <property type="match status" value="1"/>
</dbReference>
<evidence type="ECO:0000313" key="4">
    <source>
        <dbReference type="EMBL" id="KAB1079867.1"/>
    </source>
</evidence>
<dbReference type="OrthoDB" id="9758509at2"/>
<reference evidence="4 5" key="1">
    <citation type="submission" date="2019-09" db="EMBL/GenBank/DDBJ databases">
        <title>YIM 48816 draft genome.</title>
        <authorList>
            <person name="Jiang L."/>
        </authorList>
    </citation>
    <scope>NUCLEOTIDE SEQUENCE [LARGE SCALE GENOMIC DNA]</scope>
    <source>
        <strain evidence="4 5">YIM 48816</strain>
    </source>
</reference>
<dbReference type="GO" id="GO:0005506">
    <property type="term" value="F:iron ion binding"/>
    <property type="evidence" value="ECO:0007669"/>
    <property type="project" value="InterPro"/>
</dbReference>
<dbReference type="SUPFAM" id="SSF56003">
    <property type="entry name" value="Molybdenum cofactor-binding domain"/>
    <property type="match status" value="1"/>
</dbReference>